<evidence type="ECO:0000313" key="4">
    <source>
        <dbReference type="Proteomes" id="UP000002051"/>
    </source>
</evidence>
<evidence type="ECO:0000313" key="3">
    <source>
        <dbReference type="EnsemblPlants" id="KEH19015"/>
    </source>
</evidence>
<keyword evidence="1" id="KW-1133">Transmembrane helix</keyword>
<reference evidence="3" key="3">
    <citation type="submission" date="2015-04" db="UniProtKB">
        <authorList>
            <consortium name="EnsemblPlants"/>
        </authorList>
    </citation>
    <scope>IDENTIFICATION</scope>
    <source>
        <strain evidence="3">cv. Jemalong A17</strain>
    </source>
</reference>
<evidence type="ECO:0000256" key="1">
    <source>
        <dbReference type="SAM" id="Phobius"/>
    </source>
</evidence>
<protein>
    <submittedName>
        <fullName evidence="2">Transmembrane protein, putative</fullName>
    </submittedName>
</protein>
<name>A0A072TZQ4_MEDTR</name>
<reference evidence="2 4" key="1">
    <citation type="journal article" date="2011" name="Nature">
        <title>The Medicago genome provides insight into the evolution of rhizobial symbioses.</title>
        <authorList>
            <person name="Young N.D."/>
            <person name="Debelle F."/>
            <person name="Oldroyd G.E."/>
            <person name="Geurts R."/>
            <person name="Cannon S.B."/>
            <person name="Udvardi M.K."/>
            <person name="Benedito V.A."/>
            <person name="Mayer K.F."/>
            <person name="Gouzy J."/>
            <person name="Schoof H."/>
            <person name="Van de Peer Y."/>
            <person name="Proost S."/>
            <person name="Cook D.R."/>
            <person name="Meyers B.C."/>
            <person name="Spannagl M."/>
            <person name="Cheung F."/>
            <person name="De Mita S."/>
            <person name="Krishnakumar V."/>
            <person name="Gundlach H."/>
            <person name="Zhou S."/>
            <person name="Mudge J."/>
            <person name="Bharti A.K."/>
            <person name="Murray J.D."/>
            <person name="Naoumkina M.A."/>
            <person name="Rosen B."/>
            <person name="Silverstein K.A."/>
            <person name="Tang H."/>
            <person name="Rombauts S."/>
            <person name="Zhao P.X."/>
            <person name="Zhou P."/>
            <person name="Barbe V."/>
            <person name="Bardou P."/>
            <person name="Bechner M."/>
            <person name="Bellec A."/>
            <person name="Berger A."/>
            <person name="Berges H."/>
            <person name="Bidwell S."/>
            <person name="Bisseling T."/>
            <person name="Choisne N."/>
            <person name="Couloux A."/>
            <person name="Denny R."/>
            <person name="Deshpande S."/>
            <person name="Dai X."/>
            <person name="Doyle J.J."/>
            <person name="Dudez A.M."/>
            <person name="Farmer A.D."/>
            <person name="Fouteau S."/>
            <person name="Franken C."/>
            <person name="Gibelin C."/>
            <person name="Gish J."/>
            <person name="Goldstein S."/>
            <person name="Gonzalez A.J."/>
            <person name="Green P.J."/>
            <person name="Hallab A."/>
            <person name="Hartog M."/>
            <person name="Hua A."/>
            <person name="Humphray S.J."/>
            <person name="Jeong D.H."/>
            <person name="Jing Y."/>
            <person name="Jocker A."/>
            <person name="Kenton S.M."/>
            <person name="Kim D.J."/>
            <person name="Klee K."/>
            <person name="Lai H."/>
            <person name="Lang C."/>
            <person name="Lin S."/>
            <person name="Macmil S.L."/>
            <person name="Magdelenat G."/>
            <person name="Matthews L."/>
            <person name="McCorrison J."/>
            <person name="Monaghan E.L."/>
            <person name="Mun J.H."/>
            <person name="Najar F.Z."/>
            <person name="Nicholson C."/>
            <person name="Noirot C."/>
            <person name="O'Bleness M."/>
            <person name="Paule C.R."/>
            <person name="Poulain J."/>
            <person name="Prion F."/>
            <person name="Qin B."/>
            <person name="Qu C."/>
            <person name="Retzel E.F."/>
            <person name="Riddle C."/>
            <person name="Sallet E."/>
            <person name="Samain S."/>
            <person name="Samson N."/>
            <person name="Sanders I."/>
            <person name="Saurat O."/>
            <person name="Scarpelli C."/>
            <person name="Schiex T."/>
            <person name="Segurens B."/>
            <person name="Severin A.J."/>
            <person name="Sherrier D.J."/>
            <person name="Shi R."/>
            <person name="Sims S."/>
            <person name="Singer S.R."/>
            <person name="Sinharoy S."/>
            <person name="Sterck L."/>
            <person name="Viollet A."/>
            <person name="Wang B.B."/>
            <person name="Wang K."/>
            <person name="Wang M."/>
            <person name="Wang X."/>
            <person name="Warfsmann J."/>
            <person name="Weissenbach J."/>
            <person name="White D.D."/>
            <person name="White J.D."/>
            <person name="Wiley G.B."/>
            <person name="Wincker P."/>
            <person name="Xing Y."/>
            <person name="Yang L."/>
            <person name="Yao Z."/>
            <person name="Ying F."/>
            <person name="Zhai J."/>
            <person name="Zhou L."/>
            <person name="Zuber A."/>
            <person name="Denarie J."/>
            <person name="Dixon R.A."/>
            <person name="May G.D."/>
            <person name="Schwartz D.C."/>
            <person name="Rogers J."/>
            <person name="Quetier F."/>
            <person name="Town C.D."/>
            <person name="Roe B.A."/>
        </authorList>
    </citation>
    <scope>NUCLEOTIDE SEQUENCE [LARGE SCALE GENOMIC DNA]</scope>
    <source>
        <strain evidence="2">A17</strain>
        <strain evidence="3 4">cv. Jemalong A17</strain>
    </source>
</reference>
<dbReference type="Proteomes" id="UP000002051">
    <property type="component" value="Chromosome 8"/>
</dbReference>
<organism evidence="2 4">
    <name type="scientific">Medicago truncatula</name>
    <name type="common">Barrel medic</name>
    <name type="synonym">Medicago tribuloides</name>
    <dbReference type="NCBI Taxonomy" id="3880"/>
    <lineage>
        <taxon>Eukaryota</taxon>
        <taxon>Viridiplantae</taxon>
        <taxon>Streptophyta</taxon>
        <taxon>Embryophyta</taxon>
        <taxon>Tracheophyta</taxon>
        <taxon>Spermatophyta</taxon>
        <taxon>Magnoliopsida</taxon>
        <taxon>eudicotyledons</taxon>
        <taxon>Gunneridae</taxon>
        <taxon>Pentapetalae</taxon>
        <taxon>rosids</taxon>
        <taxon>fabids</taxon>
        <taxon>Fabales</taxon>
        <taxon>Fabaceae</taxon>
        <taxon>Papilionoideae</taxon>
        <taxon>50 kb inversion clade</taxon>
        <taxon>NPAAA clade</taxon>
        <taxon>Hologalegina</taxon>
        <taxon>IRL clade</taxon>
        <taxon>Trifolieae</taxon>
        <taxon>Medicago</taxon>
    </lineage>
</organism>
<evidence type="ECO:0000313" key="2">
    <source>
        <dbReference type="EMBL" id="KEH19015.1"/>
    </source>
</evidence>
<reference evidence="2 4" key="2">
    <citation type="journal article" date="2014" name="BMC Genomics">
        <title>An improved genome release (version Mt4.0) for the model legume Medicago truncatula.</title>
        <authorList>
            <person name="Tang H."/>
            <person name="Krishnakumar V."/>
            <person name="Bidwell S."/>
            <person name="Rosen B."/>
            <person name="Chan A."/>
            <person name="Zhou S."/>
            <person name="Gentzbittel L."/>
            <person name="Childs K.L."/>
            <person name="Yandell M."/>
            <person name="Gundlach H."/>
            <person name="Mayer K.F."/>
            <person name="Schwartz D.C."/>
            <person name="Town C.D."/>
        </authorList>
    </citation>
    <scope>GENOME REANNOTATION</scope>
    <source>
        <strain evidence="2">A17</strain>
        <strain evidence="3 4">cv. Jemalong A17</strain>
    </source>
</reference>
<accession>A0A072TZQ4</accession>
<keyword evidence="1 2" id="KW-0812">Transmembrane</keyword>
<keyword evidence="4" id="KW-1185">Reference proteome</keyword>
<dbReference type="EMBL" id="CM001224">
    <property type="protein sequence ID" value="KEH19015.1"/>
    <property type="molecule type" value="Genomic_DNA"/>
</dbReference>
<feature type="transmembrane region" description="Helical" evidence="1">
    <location>
        <begin position="21"/>
        <end position="41"/>
    </location>
</feature>
<dbReference type="HOGENOM" id="CLU_1356489_0_0_1"/>
<sequence>MPPKRGVSFAKSGSKGIRFPILSFVLLCVLTPVVFFFGRGFHPLESRGNKGIVCGGLKRRRRIRMHLEKKAVLKRFESETTVDARHRIDREKELTEAGNGAKGVAMGRAMVEKRWENKAQLYFLWGLVEASKDVGVVTKLYFEELFKNGEAITLEHVDQASSARYLYRQGGRGCVTLVEESGGLVHCRFTTSRLKFLLSRQE</sequence>
<keyword evidence="1" id="KW-0472">Membrane</keyword>
<gene>
    <name evidence="2" type="ordered locus">MTR_8g033350</name>
</gene>
<proteinExistence type="predicted"/>
<dbReference type="AlphaFoldDB" id="A0A072TZQ4"/>
<dbReference type="EnsemblPlants" id="KEH19015">
    <property type="protein sequence ID" value="KEH19015"/>
    <property type="gene ID" value="MTR_8g033350"/>
</dbReference>